<evidence type="ECO:0000313" key="3">
    <source>
        <dbReference type="Proteomes" id="UP001485459"/>
    </source>
</evidence>
<dbReference type="RefSeq" id="WP_341836572.1">
    <property type="nucleotide sequence ID" value="NZ_CP149822.1"/>
</dbReference>
<name>A0ABZ2YPM6_9BACT</name>
<gene>
    <name evidence="2" type="ORF">WJU16_01560</name>
</gene>
<dbReference type="EMBL" id="CP149822">
    <property type="protein sequence ID" value="WZN41724.1"/>
    <property type="molecule type" value="Genomic_DNA"/>
</dbReference>
<organism evidence="2 3">
    <name type="scientific">Chitinophaga pollutisoli</name>
    <dbReference type="NCBI Taxonomy" id="3133966"/>
    <lineage>
        <taxon>Bacteria</taxon>
        <taxon>Pseudomonadati</taxon>
        <taxon>Bacteroidota</taxon>
        <taxon>Chitinophagia</taxon>
        <taxon>Chitinophagales</taxon>
        <taxon>Chitinophagaceae</taxon>
        <taxon>Chitinophaga</taxon>
    </lineage>
</organism>
<dbReference type="Proteomes" id="UP001485459">
    <property type="component" value="Chromosome"/>
</dbReference>
<proteinExistence type="predicted"/>
<sequence length="194" mass="22058">MKSLRFVMCMAGALMLAAQANAQKIRVTEGSLDVLKNEKDINIEFTYNNMKVGKFDKEADYVSSRVKDLNKKEAGRGDTWAKAWVDDRKERFEPKFEELFTQVTDLKFANKAKYTLIFNTSFTEPGFNVGVMRKNAYISGEFLLVESADHSKVAAKGTLEKSPGRTFWDNDFDTGERISEAYEMAGKALGRYIR</sequence>
<evidence type="ECO:0000256" key="1">
    <source>
        <dbReference type="SAM" id="SignalP"/>
    </source>
</evidence>
<keyword evidence="1" id="KW-0732">Signal</keyword>
<evidence type="ECO:0008006" key="4">
    <source>
        <dbReference type="Google" id="ProtNLM"/>
    </source>
</evidence>
<feature type="chain" id="PRO_5046135358" description="DUF4468 domain-containing protein" evidence="1">
    <location>
        <begin position="23"/>
        <end position="194"/>
    </location>
</feature>
<feature type="signal peptide" evidence="1">
    <location>
        <begin position="1"/>
        <end position="22"/>
    </location>
</feature>
<keyword evidence="3" id="KW-1185">Reference proteome</keyword>
<protein>
    <recommendedName>
        <fullName evidence="4">DUF4468 domain-containing protein</fullName>
    </recommendedName>
</protein>
<reference evidence="3" key="1">
    <citation type="submission" date="2024-03" db="EMBL/GenBank/DDBJ databases">
        <title>Chitinophaga horti sp. nov., isolated from garden soil.</title>
        <authorList>
            <person name="Lee D.S."/>
            <person name="Han D.M."/>
            <person name="Baek J.H."/>
            <person name="Choi D.G."/>
            <person name="Jeon J.H."/>
            <person name="Jeon C.O."/>
        </authorList>
    </citation>
    <scope>NUCLEOTIDE SEQUENCE [LARGE SCALE GENOMIC DNA]</scope>
    <source>
        <strain evidence="3">GPA1</strain>
    </source>
</reference>
<accession>A0ABZ2YPM6</accession>
<evidence type="ECO:0000313" key="2">
    <source>
        <dbReference type="EMBL" id="WZN41724.1"/>
    </source>
</evidence>